<reference evidence="1 2" key="1">
    <citation type="journal article" date="2015" name="Genome Biol. Evol.">
        <title>Comparative Genomics of a Bacterivorous Green Alga Reveals Evolutionary Causalities and Consequences of Phago-Mixotrophic Mode of Nutrition.</title>
        <authorList>
            <person name="Burns J.A."/>
            <person name="Paasch A."/>
            <person name="Narechania A."/>
            <person name="Kim E."/>
        </authorList>
    </citation>
    <scope>NUCLEOTIDE SEQUENCE [LARGE SCALE GENOMIC DNA]</scope>
    <source>
        <strain evidence="1 2">PLY_AMNH</strain>
    </source>
</reference>
<proteinExistence type="predicted"/>
<name>A0AAE0CG97_9CHLO</name>
<accession>A0AAE0CG97</accession>
<dbReference type="AlphaFoldDB" id="A0AAE0CG97"/>
<comment type="caution">
    <text evidence="1">The sequence shown here is derived from an EMBL/GenBank/DDBJ whole genome shotgun (WGS) entry which is preliminary data.</text>
</comment>
<evidence type="ECO:0000313" key="2">
    <source>
        <dbReference type="Proteomes" id="UP001190700"/>
    </source>
</evidence>
<sequence length="282" mass="31631">MELTDYNLFAKADLFRRFRMKRKFASFKSTLKRMIRSGKYVLCTDFITDGRGLSEERCESLWKVVIMPALTVNTDITNVLFPSSTTYFDRSRYFNNQIVNSDTQIRQMPYEESDVSDTEEEQTRRVYEARQNVPKDSRYFSDTQAEVMAERGRVSLNADEAGPSGTANVSETAELATEEVPTHAPYQYNLCAGFGVEDILSSVTMTTPVMNVTPPRQQTQQAEYFVPGTEAQTRAATTEAQAVTPENVVPAVNSVSTSLLKSAPEELANIVFAMLRSKGAKL</sequence>
<evidence type="ECO:0000313" key="1">
    <source>
        <dbReference type="EMBL" id="KAK3253595.1"/>
    </source>
</evidence>
<keyword evidence="2" id="KW-1185">Reference proteome</keyword>
<gene>
    <name evidence="1" type="ORF">CYMTET_37156</name>
</gene>
<organism evidence="1 2">
    <name type="scientific">Cymbomonas tetramitiformis</name>
    <dbReference type="NCBI Taxonomy" id="36881"/>
    <lineage>
        <taxon>Eukaryota</taxon>
        <taxon>Viridiplantae</taxon>
        <taxon>Chlorophyta</taxon>
        <taxon>Pyramimonadophyceae</taxon>
        <taxon>Pyramimonadales</taxon>
        <taxon>Pyramimonadaceae</taxon>
        <taxon>Cymbomonas</taxon>
    </lineage>
</organism>
<protein>
    <submittedName>
        <fullName evidence="1">Uncharacterized protein</fullName>
    </submittedName>
</protein>
<dbReference type="Proteomes" id="UP001190700">
    <property type="component" value="Unassembled WGS sequence"/>
</dbReference>
<dbReference type="EMBL" id="LGRX02024743">
    <property type="protein sequence ID" value="KAK3253595.1"/>
    <property type="molecule type" value="Genomic_DNA"/>
</dbReference>